<feature type="chain" id="PRO_5007894965" description="Transporter" evidence="7">
    <location>
        <begin position="20"/>
        <end position="436"/>
    </location>
</feature>
<dbReference type="InterPro" id="IPR051906">
    <property type="entry name" value="TolC-like"/>
</dbReference>
<keyword evidence="2" id="KW-1134">Transmembrane beta strand</keyword>
<feature type="signal peptide" evidence="7">
    <location>
        <begin position="1"/>
        <end position="19"/>
    </location>
</feature>
<dbReference type="STRING" id="249352.SAMN05444395_11076"/>
<comment type="caution">
    <text evidence="8">The sequence shown here is derived from an EMBL/GenBank/DDBJ whole genome shotgun (WGS) entry which is preliminary data.</text>
</comment>
<dbReference type="PANTHER" id="PTHR30026">
    <property type="entry name" value="OUTER MEMBRANE PROTEIN TOLC"/>
    <property type="match status" value="1"/>
</dbReference>
<keyword evidence="5" id="KW-0998">Cell outer membrane</keyword>
<dbReference type="GO" id="GO:0015288">
    <property type="term" value="F:porin activity"/>
    <property type="evidence" value="ECO:0007669"/>
    <property type="project" value="TreeGrafter"/>
</dbReference>
<organism evidence="8 9">
    <name type="scientific">Flavobacterium fryxellicola</name>
    <dbReference type="NCBI Taxonomy" id="249352"/>
    <lineage>
        <taxon>Bacteria</taxon>
        <taxon>Pseudomonadati</taxon>
        <taxon>Bacteroidota</taxon>
        <taxon>Flavobacteriia</taxon>
        <taxon>Flavobacteriales</taxon>
        <taxon>Flavobacteriaceae</taxon>
        <taxon>Flavobacterium</taxon>
    </lineage>
</organism>
<evidence type="ECO:0000256" key="7">
    <source>
        <dbReference type="SAM" id="SignalP"/>
    </source>
</evidence>
<feature type="coiled-coil region" evidence="6">
    <location>
        <begin position="340"/>
        <end position="369"/>
    </location>
</feature>
<evidence type="ECO:0000256" key="1">
    <source>
        <dbReference type="ARBA" id="ARBA00004442"/>
    </source>
</evidence>
<evidence type="ECO:0000313" key="8">
    <source>
        <dbReference type="EMBL" id="OAB30409.1"/>
    </source>
</evidence>
<evidence type="ECO:0000256" key="6">
    <source>
        <dbReference type="SAM" id="Coils"/>
    </source>
</evidence>
<comment type="subcellular location">
    <subcellularLocation>
        <location evidence="1">Cell outer membrane</location>
    </subcellularLocation>
</comment>
<evidence type="ECO:0000256" key="3">
    <source>
        <dbReference type="ARBA" id="ARBA00022692"/>
    </source>
</evidence>
<dbReference type="OrthoDB" id="367883at2"/>
<dbReference type="GO" id="GO:0009279">
    <property type="term" value="C:cell outer membrane"/>
    <property type="evidence" value="ECO:0007669"/>
    <property type="project" value="UniProtKB-SubCell"/>
</dbReference>
<evidence type="ECO:0000256" key="5">
    <source>
        <dbReference type="ARBA" id="ARBA00023237"/>
    </source>
</evidence>
<accession>A0A167ZFY8</accession>
<dbReference type="SUPFAM" id="SSF56954">
    <property type="entry name" value="Outer membrane efflux proteins (OEP)"/>
    <property type="match status" value="1"/>
</dbReference>
<dbReference type="Gene3D" id="1.20.1600.10">
    <property type="entry name" value="Outer membrane efflux proteins (OEP)"/>
    <property type="match status" value="1"/>
</dbReference>
<keyword evidence="9" id="KW-1185">Reference proteome</keyword>
<dbReference type="PANTHER" id="PTHR30026:SF20">
    <property type="entry name" value="OUTER MEMBRANE PROTEIN TOLC"/>
    <property type="match status" value="1"/>
</dbReference>
<dbReference type="EMBL" id="LVJE01000005">
    <property type="protein sequence ID" value="OAB30409.1"/>
    <property type="molecule type" value="Genomic_DNA"/>
</dbReference>
<gene>
    <name evidence="8" type="ORF">FBFR_02510</name>
</gene>
<dbReference type="Proteomes" id="UP000077164">
    <property type="component" value="Unassembled WGS sequence"/>
</dbReference>
<keyword evidence="7" id="KW-0732">Signal</keyword>
<protein>
    <recommendedName>
        <fullName evidence="10">Transporter</fullName>
    </recommendedName>
</protein>
<sequence>MKTTFQILLLILLSFELQAQETLSFNSIDAVLLYVEKNAAVLKISNEQVALSKYQTLISKINAFNPRGNATASATDNLQLPTNYLPAQIFGGVPGTFKETQFGQQYVSTIAITPQIDLINIPAWQKIKASKINENYSVTTTLLVKKNLFETIANTYYNIVSIQKQIEVLHANYSNTKKIEDIVSTKQKEGLARQQDWNQATANVLQIEDKETQLVTVLLQQNNILKTVCDIPITTVLEISETQENATENTVLDVTNTLLSQQSKLLQEVSNQELKSFNSSFFPTLSLIGSWMYQDNSNAGFFNPNSNTFQASYVGLRLNYALPDASKYLQKRNLKTSAAIAQENAKHNLLQENNQNQQLKLEYQKAVDSYVINQKIAALKIDTYTKNLEIYHQDLISLDNLMISFNDKLNAELNLKVIATNISYLTTKINLNNIIQ</sequence>
<keyword evidence="4" id="KW-0472">Membrane</keyword>
<evidence type="ECO:0000256" key="2">
    <source>
        <dbReference type="ARBA" id="ARBA00022452"/>
    </source>
</evidence>
<dbReference type="GO" id="GO:1990281">
    <property type="term" value="C:efflux pump complex"/>
    <property type="evidence" value="ECO:0007669"/>
    <property type="project" value="TreeGrafter"/>
</dbReference>
<evidence type="ECO:0000313" key="9">
    <source>
        <dbReference type="Proteomes" id="UP000077164"/>
    </source>
</evidence>
<dbReference type="GO" id="GO:0015562">
    <property type="term" value="F:efflux transmembrane transporter activity"/>
    <property type="evidence" value="ECO:0007669"/>
    <property type="project" value="InterPro"/>
</dbReference>
<keyword evidence="6" id="KW-0175">Coiled coil</keyword>
<keyword evidence="3" id="KW-0812">Transmembrane</keyword>
<evidence type="ECO:0000256" key="4">
    <source>
        <dbReference type="ARBA" id="ARBA00023136"/>
    </source>
</evidence>
<reference evidence="8 9" key="1">
    <citation type="submission" date="2016-03" db="EMBL/GenBank/DDBJ databases">
        <title>Draft genome sequence of Flavobacterium fryxellicola DSM 16209.</title>
        <authorList>
            <person name="Shin S.-K."/>
            <person name="Yi H."/>
        </authorList>
    </citation>
    <scope>NUCLEOTIDE SEQUENCE [LARGE SCALE GENOMIC DNA]</scope>
    <source>
        <strain evidence="8 9">DSM 16209</strain>
    </source>
</reference>
<dbReference type="AlphaFoldDB" id="A0A167ZFY8"/>
<name>A0A167ZFY8_9FLAO</name>
<proteinExistence type="predicted"/>
<dbReference type="RefSeq" id="WP_066076588.1">
    <property type="nucleotide sequence ID" value="NZ_FRDK01000010.1"/>
</dbReference>
<evidence type="ECO:0008006" key="10">
    <source>
        <dbReference type="Google" id="ProtNLM"/>
    </source>
</evidence>